<accession>A0A834P5E6</accession>
<organism evidence="1 2">
    <name type="scientific">Vespula pensylvanica</name>
    <name type="common">Western yellow jacket</name>
    <name type="synonym">Wasp</name>
    <dbReference type="NCBI Taxonomy" id="30213"/>
    <lineage>
        <taxon>Eukaryota</taxon>
        <taxon>Metazoa</taxon>
        <taxon>Ecdysozoa</taxon>
        <taxon>Arthropoda</taxon>
        <taxon>Hexapoda</taxon>
        <taxon>Insecta</taxon>
        <taxon>Pterygota</taxon>
        <taxon>Neoptera</taxon>
        <taxon>Endopterygota</taxon>
        <taxon>Hymenoptera</taxon>
        <taxon>Apocrita</taxon>
        <taxon>Aculeata</taxon>
        <taxon>Vespoidea</taxon>
        <taxon>Vespidae</taxon>
        <taxon>Vespinae</taxon>
        <taxon>Vespula</taxon>
    </lineage>
</organism>
<evidence type="ECO:0000313" key="1">
    <source>
        <dbReference type="EMBL" id="KAF7429318.1"/>
    </source>
</evidence>
<comment type="caution">
    <text evidence="1">The sequence shown here is derived from an EMBL/GenBank/DDBJ whole genome shotgun (WGS) entry which is preliminary data.</text>
</comment>
<dbReference type="AlphaFoldDB" id="A0A834P5E6"/>
<keyword evidence="2" id="KW-1185">Reference proteome</keyword>
<sequence>MNRSVTKEVGFKVGGSVVDLLSIGSRSVRIEEYTVHEILYAVNAHDRAESSWKPKLLQFKATNITFAKN</sequence>
<dbReference type="Proteomes" id="UP000600918">
    <property type="component" value="Unassembled WGS sequence"/>
</dbReference>
<protein>
    <submittedName>
        <fullName evidence="1">Uncharacterized protein</fullName>
    </submittedName>
</protein>
<dbReference type="EMBL" id="JACSDY010000004">
    <property type="protein sequence ID" value="KAF7429318.1"/>
    <property type="molecule type" value="Genomic_DNA"/>
</dbReference>
<reference evidence="1" key="1">
    <citation type="journal article" date="2020" name="G3 (Bethesda)">
        <title>High-Quality Assemblies for Three Invasive Social Wasps from the &lt;i&gt;Vespula&lt;/i&gt; Genus.</title>
        <authorList>
            <person name="Harrop T.W.R."/>
            <person name="Guhlin J."/>
            <person name="McLaughlin G.M."/>
            <person name="Permina E."/>
            <person name="Stockwell P."/>
            <person name="Gilligan J."/>
            <person name="Le Lec M.F."/>
            <person name="Gruber M.A.M."/>
            <person name="Quinn O."/>
            <person name="Lovegrove M."/>
            <person name="Duncan E.J."/>
            <person name="Remnant E.J."/>
            <person name="Van Eeckhoven J."/>
            <person name="Graham B."/>
            <person name="Knapp R.A."/>
            <person name="Langford K.W."/>
            <person name="Kronenberg Z."/>
            <person name="Press M.O."/>
            <person name="Eacker S.M."/>
            <person name="Wilson-Rankin E.E."/>
            <person name="Purcell J."/>
            <person name="Lester P.J."/>
            <person name="Dearden P.K."/>
        </authorList>
    </citation>
    <scope>NUCLEOTIDE SEQUENCE</scope>
    <source>
        <strain evidence="1">Volc-1</strain>
    </source>
</reference>
<proteinExistence type="predicted"/>
<name>A0A834P5E6_VESPE</name>
<gene>
    <name evidence="1" type="ORF">H0235_005716</name>
</gene>
<evidence type="ECO:0000313" key="2">
    <source>
        <dbReference type="Proteomes" id="UP000600918"/>
    </source>
</evidence>